<feature type="region of interest" description="Disordered" evidence="1">
    <location>
        <begin position="43"/>
        <end position="79"/>
    </location>
</feature>
<sequence length="79" mass="8688">MVEKAAQAAEEQSLRSELDAVLDKKTTVETTVTLRKSTRLPSFDFKKALADMDDEGEAEEEEEGEEEEGDATPSSSPRP</sequence>
<gene>
    <name evidence="2" type="ORF">F511_43891</name>
</gene>
<dbReference type="EMBL" id="KQ988237">
    <property type="protein sequence ID" value="KZV56168.1"/>
    <property type="molecule type" value="Genomic_DNA"/>
</dbReference>
<dbReference type="Proteomes" id="UP000250235">
    <property type="component" value="Unassembled WGS sequence"/>
</dbReference>
<evidence type="ECO:0000313" key="3">
    <source>
        <dbReference type="Proteomes" id="UP000250235"/>
    </source>
</evidence>
<reference evidence="2 3" key="1">
    <citation type="journal article" date="2015" name="Proc. Natl. Acad. Sci. U.S.A.">
        <title>The resurrection genome of Boea hygrometrica: A blueprint for survival of dehydration.</title>
        <authorList>
            <person name="Xiao L."/>
            <person name="Yang G."/>
            <person name="Zhang L."/>
            <person name="Yang X."/>
            <person name="Zhao S."/>
            <person name="Ji Z."/>
            <person name="Zhou Q."/>
            <person name="Hu M."/>
            <person name="Wang Y."/>
            <person name="Chen M."/>
            <person name="Xu Y."/>
            <person name="Jin H."/>
            <person name="Xiao X."/>
            <person name="Hu G."/>
            <person name="Bao F."/>
            <person name="Hu Y."/>
            <person name="Wan P."/>
            <person name="Li L."/>
            <person name="Deng X."/>
            <person name="Kuang T."/>
            <person name="Xiang C."/>
            <person name="Zhu J.K."/>
            <person name="Oliver M.J."/>
            <person name="He Y."/>
        </authorList>
    </citation>
    <scope>NUCLEOTIDE SEQUENCE [LARGE SCALE GENOMIC DNA]</scope>
    <source>
        <strain evidence="3">cv. XS01</strain>
    </source>
</reference>
<evidence type="ECO:0000256" key="1">
    <source>
        <dbReference type="SAM" id="MobiDB-lite"/>
    </source>
</evidence>
<accession>A0A2Z7D8Z4</accession>
<dbReference type="AlphaFoldDB" id="A0A2Z7D8Z4"/>
<feature type="compositionally biased region" description="Acidic residues" evidence="1">
    <location>
        <begin position="51"/>
        <end position="70"/>
    </location>
</feature>
<name>A0A2Z7D8Z4_9LAMI</name>
<protein>
    <submittedName>
        <fullName evidence="2">Uncharacterized protein</fullName>
    </submittedName>
</protein>
<proteinExistence type="predicted"/>
<keyword evidence="3" id="KW-1185">Reference proteome</keyword>
<evidence type="ECO:0000313" key="2">
    <source>
        <dbReference type="EMBL" id="KZV56168.1"/>
    </source>
</evidence>
<organism evidence="2 3">
    <name type="scientific">Dorcoceras hygrometricum</name>
    <dbReference type="NCBI Taxonomy" id="472368"/>
    <lineage>
        <taxon>Eukaryota</taxon>
        <taxon>Viridiplantae</taxon>
        <taxon>Streptophyta</taxon>
        <taxon>Embryophyta</taxon>
        <taxon>Tracheophyta</taxon>
        <taxon>Spermatophyta</taxon>
        <taxon>Magnoliopsida</taxon>
        <taxon>eudicotyledons</taxon>
        <taxon>Gunneridae</taxon>
        <taxon>Pentapetalae</taxon>
        <taxon>asterids</taxon>
        <taxon>lamiids</taxon>
        <taxon>Lamiales</taxon>
        <taxon>Gesneriaceae</taxon>
        <taxon>Didymocarpoideae</taxon>
        <taxon>Trichosporeae</taxon>
        <taxon>Loxocarpinae</taxon>
        <taxon>Dorcoceras</taxon>
    </lineage>
</organism>